<dbReference type="OrthoDB" id="9802561at2"/>
<dbReference type="Gene3D" id="3.90.550.10">
    <property type="entry name" value="Spore Coat Polysaccharide Biosynthesis Protein SpsA, Chain A"/>
    <property type="match status" value="1"/>
</dbReference>
<dbReference type="InterPro" id="IPR034683">
    <property type="entry name" value="IspD/TarI"/>
</dbReference>
<evidence type="ECO:0000256" key="1">
    <source>
        <dbReference type="ARBA" id="ARBA00022679"/>
    </source>
</evidence>
<dbReference type="KEGG" id="psim:KR76_22000"/>
<keyword evidence="1 3" id="KW-0808">Transferase</keyword>
<dbReference type="PANTHER" id="PTHR32125">
    <property type="entry name" value="2-C-METHYL-D-ERYTHRITOL 4-PHOSPHATE CYTIDYLYLTRANSFERASE, CHLOROPLASTIC"/>
    <property type="match status" value="1"/>
</dbReference>
<dbReference type="eggNOG" id="COG1211">
    <property type="taxonomic scope" value="Bacteria"/>
</dbReference>
<dbReference type="HOGENOM" id="CLU_061281_1_0_11"/>
<reference evidence="3 4" key="1">
    <citation type="journal article" date="2015" name="Genome Announc.">
        <title>Complete Genome Sequence of Steroid-Transforming Nocardioides simplex VKM Ac-2033D.</title>
        <authorList>
            <person name="Shtratnikova V.Y."/>
            <person name="Schelkunov M.I."/>
            <person name="Pekov Y.A."/>
            <person name="Fokina V.V."/>
            <person name="Logacheva M.D."/>
            <person name="Sokolov S.L."/>
            <person name="Bragin E.Y."/>
            <person name="Ashapkin V.V."/>
            <person name="Donova M.V."/>
        </authorList>
    </citation>
    <scope>NUCLEOTIDE SEQUENCE [LARGE SCALE GENOMIC DNA]</scope>
    <source>
        <strain evidence="3 4">VKM Ac-2033D</strain>
    </source>
</reference>
<dbReference type="PANTHER" id="PTHR32125:SF4">
    <property type="entry name" value="2-C-METHYL-D-ERYTHRITOL 4-PHOSPHATE CYTIDYLYLTRANSFERASE, CHLOROPLASTIC"/>
    <property type="match status" value="1"/>
</dbReference>
<sequence length="237" mass="23621">MSSPTAAVVVLAAGSGSRVGAEVNKVLLPLLGVPLLAWSVRTALEVADVDPVVVVCRPGERADVGTALLPVIGEREVLLVEGGATRQASEQAALAVLAPRVADGSVDVVAIHDGARPLASAELFAATIATARRYGGAVPTLDLPGLLPRDGAAAPAPGGPGTRLVGVQTPQAFRAAPLVAAYAAAAAAGFEGTDTAAAFAAFAAVPAEHEVRAVPAGPANLKVTFAEDLRVAERLLA</sequence>
<dbReference type="EC" id="2.7.7.60" evidence="3"/>
<dbReference type="Proteomes" id="UP000030300">
    <property type="component" value="Chromosome"/>
</dbReference>
<dbReference type="InterPro" id="IPR050088">
    <property type="entry name" value="IspD/TarI_cytidylyltransf_bact"/>
</dbReference>
<evidence type="ECO:0000313" key="3">
    <source>
        <dbReference type="EMBL" id="AIY18779.1"/>
    </source>
</evidence>
<gene>
    <name evidence="3" type="ORF">KR76_22000</name>
</gene>
<keyword evidence="2 3" id="KW-0548">Nucleotidyltransferase</keyword>
<dbReference type="RefSeq" id="WP_038681356.1">
    <property type="nucleotide sequence ID" value="NZ_BJMC01000011.1"/>
</dbReference>
<proteinExistence type="predicted"/>
<organism evidence="3 4">
    <name type="scientific">Nocardioides simplex</name>
    <name type="common">Arthrobacter simplex</name>
    <dbReference type="NCBI Taxonomy" id="2045"/>
    <lineage>
        <taxon>Bacteria</taxon>
        <taxon>Bacillati</taxon>
        <taxon>Actinomycetota</taxon>
        <taxon>Actinomycetes</taxon>
        <taxon>Propionibacteriales</taxon>
        <taxon>Nocardioidaceae</taxon>
        <taxon>Pimelobacter</taxon>
    </lineage>
</organism>
<dbReference type="GO" id="GO:0050518">
    <property type="term" value="F:2-C-methyl-D-erythritol 4-phosphate cytidylyltransferase activity"/>
    <property type="evidence" value="ECO:0007669"/>
    <property type="project" value="UniProtKB-EC"/>
</dbReference>
<evidence type="ECO:0000313" key="4">
    <source>
        <dbReference type="Proteomes" id="UP000030300"/>
    </source>
</evidence>
<dbReference type="EMBL" id="CP009896">
    <property type="protein sequence ID" value="AIY18779.1"/>
    <property type="molecule type" value="Genomic_DNA"/>
</dbReference>
<keyword evidence="4" id="KW-1185">Reference proteome</keyword>
<dbReference type="Pfam" id="PF01128">
    <property type="entry name" value="IspD"/>
    <property type="match status" value="1"/>
</dbReference>
<dbReference type="AlphaFoldDB" id="A0A0A1DN29"/>
<dbReference type="InterPro" id="IPR029044">
    <property type="entry name" value="Nucleotide-diphossugar_trans"/>
</dbReference>
<protein>
    <submittedName>
        <fullName evidence="3">2-C-methyl-D-erythritol 4-phosphate cytidylyltransferase</fullName>
        <ecNumber evidence="3">2.7.7.60</ecNumber>
    </submittedName>
</protein>
<dbReference type="STRING" id="2045.KR76_22000"/>
<evidence type="ECO:0000256" key="2">
    <source>
        <dbReference type="ARBA" id="ARBA00022695"/>
    </source>
</evidence>
<name>A0A0A1DN29_NOCSI</name>
<accession>A0A0A1DN29</accession>
<dbReference type="SUPFAM" id="SSF53448">
    <property type="entry name" value="Nucleotide-diphospho-sugar transferases"/>
    <property type="match status" value="1"/>
</dbReference>
<dbReference type="GeneID" id="96611459"/>